<dbReference type="GO" id="GO:0010468">
    <property type="term" value="P:regulation of gene expression"/>
    <property type="evidence" value="ECO:0007669"/>
    <property type="project" value="UniProtKB-ARBA"/>
</dbReference>
<feature type="domain" description="SANT" evidence="8">
    <location>
        <begin position="63"/>
        <end position="114"/>
    </location>
</feature>
<evidence type="ECO:0000256" key="1">
    <source>
        <dbReference type="ARBA" id="ARBA00004123"/>
    </source>
</evidence>
<dbReference type="InterPro" id="IPR017884">
    <property type="entry name" value="SANT_dom"/>
</dbReference>
<dbReference type="InterPro" id="IPR006447">
    <property type="entry name" value="Myb_dom_plants"/>
</dbReference>
<dbReference type="FunFam" id="1.10.10.60:FF:000023">
    <property type="entry name" value="protein REVEILLE 6 isoform X1"/>
    <property type="match status" value="1"/>
</dbReference>
<dbReference type="EMBL" id="CM035414">
    <property type="protein sequence ID" value="KAH7429808.1"/>
    <property type="molecule type" value="Genomic_DNA"/>
</dbReference>
<feature type="compositionally biased region" description="Polar residues" evidence="6">
    <location>
        <begin position="565"/>
        <end position="584"/>
    </location>
</feature>
<evidence type="ECO:0000259" key="8">
    <source>
        <dbReference type="PROSITE" id="PS51293"/>
    </source>
</evidence>
<gene>
    <name evidence="10" type="ORF">KP509_09G067300</name>
</gene>
<protein>
    <submittedName>
        <fullName evidence="10">Uncharacterized protein</fullName>
    </submittedName>
</protein>
<evidence type="ECO:0000313" key="10">
    <source>
        <dbReference type="EMBL" id="KAH7429808.1"/>
    </source>
</evidence>
<evidence type="ECO:0000256" key="2">
    <source>
        <dbReference type="ARBA" id="ARBA00023015"/>
    </source>
</evidence>
<proteinExistence type="predicted"/>
<keyword evidence="3" id="KW-0238">DNA-binding</keyword>
<sequence>MSSPGVMALRQVGFEELNHGGSFLTSPTNSKDLISSTKVKGIRYKASVTDAPVKVRKPYTITKQREKWTEDEHKKFLDALKLHGRAWRRIEEHIGTKTAVQIRSHAQKFFSKLEREASLGGSFTAAATREIEIPPPRPKRKPTHPYPKKACATVLNSSSMEEDSKSPQAVQSAFTPLRKGSTTDLNYLGKKLGSSAASLRLFGQTMIQGVEAQEVDTEVIESTGSPRSQVSMDTEETSTVSPVTGHRPLANQIGLSSSFNELAFMQDKSQLIDTDSGWENSPFSVQGTQFMGPPYLTHQMAAFQQGFMSPTFFHATNDDGNTAKAIAAATYAVASAWQAIQGAMIRNANNDSSINSNFYNPTAIPAPVRKHVFAPKSTCSAHEHQNQEDGCHFHEHENKSDGTYPHPDDSIADCCSSLTDSGKPSANESIERLPAKKRKRNFLDNSPPLYESSIVPQDYKVGRTFQAQRDSSESEEFDSLQEVSTNRCADARTTDGSDEKINSREISLCEALAPAEKILENTAVENAEQPLNSIIQAYGLDSRTGMQNDHTTRGTVESNRESDQEVGSSLSECEADVNQSWRSKASTERLSDMDANGLKSSVKSEHTESDGRLFLVKAGASLGSRYSGAGFVPYVRTSVMHSQEKHGD</sequence>
<comment type="subcellular location">
    <subcellularLocation>
        <location evidence="1">Nucleus</location>
    </subcellularLocation>
</comment>
<dbReference type="PANTHER" id="PTHR12802">
    <property type="entry name" value="SWI/SNF COMPLEX-RELATED"/>
    <property type="match status" value="1"/>
</dbReference>
<dbReference type="NCBIfam" id="TIGR01557">
    <property type="entry name" value="myb_SHAQKYF"/>
    <property type="match status" value="1"/>
</dbReference>
<evidence type="ECO:0000256" key="6">
    <source>
        <dbReference type="SAM" id="MobiDB-lite"/>
    </source>
</evidence>
<keyword evidence="11" id="KW-1185">Reference proteome</keyword>
<dbReference type="Gene3D" id="1.10.10.60">
    <property type="entry name" value="Homeodomain-like"/>
    <property type="match status" value="1"/>
</dbReference>
<dbReference type="InterPro" id="IPR009057">
    <property type="entry name" value="Homeodomain-like_sf"/>
</dbReference>
<dbReference type="AlphaFoldDB" id="A0A8T2U558"/>
<evidence type="ECO:0000259" key="9">
    <source>
        <dbReference type="PROSITE" id="PS51294"/>
    </source>
</evidence>
<dbReference type="PROSITE" id="PS51294">
    <property type="entry name" value="HTH_MYB"/>
    <property type="match status" value="1"/>
</dbReference>
<feature type="domain" description="HTH myb-type" evidence="9">
    <location>
        <begin position="60"/>
        <end position="114"/>
    </location>
</feature>
<dbReference type="CDD" id="cd00167">
    <property type="entry name" value="SANT"/>
    <property type="match status" value="1"/>
</dbReference>
<evidence type="ECO:0000256" key="5">
    <source>
        <dbReference type="ARBA" id="ARBA00023242"/>
    </source>
</evidence>
<organism evidence="10 11">
    <name type="scientific">Ceratopteris richardii</name>
    <name type="common">Triangle waterfern</name>
    <dbReference type="NCBI Taxonomy" id="49495"/>
    <lineage>
        <taxon>Eukaryota</taxon>
        <taxon>Viridiplantae</taxon>
        <taxon>Streptophyta</taxon>
        <taxon>Embryophyta</taxon>
        <taxon>Tracheophyta</taxon>
        <taxon>Polypodiopsida</taxon>
        <taxon>Polypodiidae</taxon>
        <taxon>Polypodiales</taxon>
        <taxon>Pteridineae</taxon>
        <taxon>Pteridaceae</taxon>
        <taxon>Parkerioideae</taxon>
        <taxon>Ceratopteris</taxon>
    </lineage>
</organism>
<keyword evidence="5" id="KW-0539">Nucleus</keyword>
<evidence type="ECO:0000313" key="11">
    <source>
        <dbReference type="Proteomes" id="UP000825935"/>
    </source>
</evidence>
<dbReference type="OrthoDB" id="118550at2759"/>
<dbReference type="EMBL" id="CM035414">
    <property type="protein sequence ID" value="KAH7429809.1"/>
    <property type="molecule type" value="Genomic_DNA"/>
</dbReference>
<dbReference type="Proteomes" id="UP000825935">
    <property type="component" value="Chromosome 9"/>
</dbReference>
<feature type="region of interest" description="Disordered" evidence="6">
    <location>
        <begin position="542"/>
        <end position="610"/>
    </location>
</feature>
<reference evidence="10" key="1">
    <citation type="submission" date="2021-08" db="EMBL/GenBank/DDBJ databases">
        <title>WGS assembly of Ceratopteris richardii.</title>
        <authorList>
            <person name="Marchant D.B."/>
            <person name="Chen G."/>
            <person name="Jenkins J."/>
            <person name="Shu S."/>
            <person name="Leebens-Mack J."/>
            <person name="Grimwood J."/>
            <person name="Schmutz J."/>
            <person name="Soltis P."/>
            <person name="Soltis D."/>
            <person name="Chen Z.-H."/>
        </authorList>
    </citation>
    <scope>NUCLEOTIDE SEQUENCE</scope>
    <source>
        <strain evidence="10">Whitten #5841</strain>
        <tissue evidence="10">Leaf</tissue>
    </source>
</reference>
<dbReference type="PANTHER" id="PTHR12802:SF155">
    <property type="entry name" value="DEUBIQUITINASE MYSM1"/>
    <property type="match status" value="1"/>
</dbReference>
<dbReference type="SMART" id="SM00717">
    <property type="entry name" value="SANT"/>
    <property type="match status" value="1"/>
</dbReference>
<evidence type="ECO:0000256" key="4">
    <source>
        <dbReference type="ARBA" id="ARBA00023163"/>
    </source>
</evidence>
<dbReference type="GO" id="GO:0003677">
    <property type="term" value="F:DNA binding"/>
    <property type="evidence" value="ECO:0007669"/>
    <property type="project" value="UniProtKB-KW"/>
</dbReference>
<accession>A0A8T2U558</accession>
<evidence type="ECO:0000259" key="7">
    <source>
        <dbReference type="PROSITE" id="PS50090"/>
    </source>
</evidence>
<feature type="compositionally biased region" description="Polar residues" evidence="6">
    <location>
        <begin position="544"/>
        <end position="557"/>
    </location>
</feature>
<comment type="caution">
    <text evidence="10">The sequence shown here is derived from an EMBL/GenBank/DDBJ whole genome shotgun (WGS) entry which is preliminary data.</text>
</comment>
<evidence type="ECO:0000256" key="3">
    <source>
        <dbReference type="ARBA" id="ARBA00023125"/>
    </source>
</evidence>
<dbReference type="InterPro" id="IPR017930">
    <property type="entry name" value="Myb_dom"/>
</dbReference>
<dbReference type="OMA" id="CENHESA"/>
<keyword evidence="2" id="KW-0805">Transcription regulation</keyword>
<dbReference type="Pfam" id="PF00249">
    <property type="entry name" value="Myb_DNA-binding"/>
    <property type="match status" value="1"/>
</dbReference>
<dbReference type="PROSITE" id="PS51293">
    <property type="entry name" value="SANT"/>
    <property type="match status" value="1"/>
</dbReference>
<keyword evidence="4" id="KW-0804">Transcription</keyword>
<name>A0A8T2U558_CERRI</name>
<dbReference type="GO" id="GO:0005634">
    <property type="term" value="C:nucleus"/>
    <property type="evidence" value="ECO:0007669"/>
    <property type="project" value="UniProtKB-SubCell"/>
</dbReference>
<feature type="domain" description="Myb-like" evidence="7">
    <location>
        <begin position="60"/>
        <end position="110"/>
    </location>
</feature>
<dbReference type="PROSITE" id="PS50090">
    <property type="entry name" value="MYB_LIKE"/>
    <property type="match status" value="1"/>
</dbReference>
<dbReference type="InterPro" id="IPR001005">
    <property type="entry name" value="SANT/Myb"/>
</dbReference>
<dbReference type="SUPFAM" id="SSF46689">
    <property type="entry name" value="Homeodomain-like"/>
    <property type="match status" value="1"/>
</dbReference>